<dbReference type="RefSeq" id="WP_186860477.1">
    <property type="nucleotide sequence ID" value="NZ_JACOOO010000031.1"/>
</dbReference>
<feature type="transmembrane region" description="Helical" evidence="1">
    <location>
        <begin position="12"/>
        <end position="31"/>
    </location>
</feature>
<comment type="caution">
    <text evidence="2">The sequence shown here is derived from an EMBL/GenBank/DDBJ whole genome shotgun (WGS) entry which is preliminary data.</text>
</comment>
<protein>
    <recommendedName>
        <fullName evidence="4">PCI domain-containing protein</fullName>
    </recommendedName>
</protein>
<keyword evidence="1" id="KW-1133">Transmembrane helix</keyword>
<proteinExistence type="predicted"/>
<name>A0ABR7DF05_9CLOT</name>
<accession>A0ABR7DF05</accession>
<reference evidence="2 3" key="1">
    <citation type="submission" date="2020-08" db="EMBL/GenBank/DDBJ databases">
        <title>Genome public.</title>
        <authorList>
            <person name="Liu C."/>
            <person name="Sun Q."/>
        </authorList>
    </citation>
    <scope>NUCLEOTIDE SEQUENCE [LARGE SCALE GENOMIC DNA]</scope>
    <source>
        <strain evidence="2 3">NSJ-6</strain>
    </source>
</reference>
<evidence type="ECO:0000313" key="2">
    <source>
        <dbReference type="EMBL" id="MBC5629938.1"/>
    </source>
</evidence>
<organism evidence="2 3">
    <name type="scientific">Clostridium hominis</name>
    <dbReference type="NCBI Taxonomy" id="2763036"/>
    <lineage>
        <taxon>Bacteria</taxon>
        <taxon>Bacillati</taxon>
        <taxon>Bacillota</taxon>
        <taxon>Clostridia</taxon>
        <taxon>Eubacteriales</taxon>
        <taxon>Clostridiaceae</taxon>
        <taxon>Clostridium</taxon>
    </lineage>
</organism>
<feature type="transmembrane region" description="Helical" evidence="1">
    <location>
        <begin position="51"/>
        <end position="68"/>
    </location>
</feature>
<sequence>MSNKEVSKLYSWPVIVISIIFFLPLGIYLIYTKKKADKGDELKTTNKILEYTSYSCFLLSLGSVIVLIEEGFSGSNLAMMIYFLIIGIGLFMYSKRLQNNAVIYIKYIAIIIKGKIRSLNEIANEMSRPIDVVKKDLNDMIKNNYIEGAYVSDVTNSIVFFSEINYDEDEDENEEQVKLVVCNCCGAKNKVVSSYADCEYCDSPL</sequence>
<keyword evidence="1" id="KW-0812">Transmembrane</keyword>
<keyword evidence="1" id="KW-0472">Membrane</keyword>
<evidence type="ECO:0000256" key="1">
    <source>
        <dbReference type="SAM" id="Phobius"/>
    </source>
</evidence>
<dbReference type="Proteomes" id="UP000596929">
    <property type="component" value="Unassembled WGS sequence"/>
</dbReference>
<gene>
    <name evidence="2" type="ORF">H8S20_13730</name>
</gene>
<evidence type="ECO:0000313" key="3">
    <source>
        <dbReference type="Proteomes" id="UP000596929"/>
    </source>
</evidence>
<evidence type="ECO:0008006" key="4">
    <source>
        <dbReference type="Google" id="ProtNLM"/>
    </source>
</evidence>
<feature type="transmembrane region" description="Helical" evidence="1">
    <location>
        <begin position="74"/>
        <end position="93"/>
    </location>
</feature>
<keyword evidence="3" id="KW-1185">Reference proteome</keyword>
<dbReference type="EMBL" id="JACOOO010000031">
    <property type="protein sequence ID" value="MBC5629938.1"/>
    <property type="molecule type" value="Genomic_DNA"/>
</dbReference>